<dbReference type="Pfam" id="PF13591">
    <property type="entry name" value="MerR_2"/>
    <property type="match status" value="1"/>
</dbReference>
<organism evidence="1">
    <name type="scientific">Thermohahella caldifontis</name>
    <dbReference type="NCBI Taxonomy" id="3142973"/>
    <lineage>
        <taxon>Bacteria</taxon>
        <taxon>Pseudomonadati</taxon>
        <taxon>Pseudomonadota</taxon>
        <taxon>Gammaproteobacteria</taxon>
        <taxon>Oceanospirillales</taxon>
        <taxon>Hahellaceae</taxon>
        <taxon>Thermohahella</taxon>
    </lineage>
</organism>
<gene>
    <name evidence="1" type="ORF">AAIA72_12820</name>
</gene>
<dbReference type="EMBL" id="CP154858">
    <property type="protein sequence ID" value="XDT71683.1"/>
    <property type="molecule type" value="Genomic_DNA"/>
</dbReference>
<dbReference type="KEGG" id="tcd:AAIA72_12820"/>
<reference evidence="1" key="1">
    <citation type="submission" date="2024-05" db="EMBL/GenBank/DDBJ databases">
        <title>Genome sequencing of novel strain.</title>
        <authorList>
            <person name="Ganbat D."/>
            <person name="Ganbat S."/>
            <person name="Lee S.-J."/>
        </authorList>
    </citation>
    <scope>NUCLEOTIDE SEQUENCE</scope>
    <source>
        <strain evidence="1">SMD15-11</strain>
    </source>
</reference>
<dbReference type="AlphaFoldDB" id="A0AB39UUE8"/>
<name>A0AB39UUE8_9GAMM</name>
<protein>
    <submittedName>
        <fullName evidence="1">Chaperone modulator CbpM</fullName>
    </submittedName>
</protein>
<sequence>MATHIVIRTTQGDEDTFTLREVCERNHVHAELVMKLVSYGIAEPRPGDRPGQWLFSTRDLARIRRALNLMHDLQVNVPGAALTLDLLDELDSLRREVARLRRLL</sequence>
<accession>A0AB39UUE8</accession>
<dbReference type="RefSeq" id="WP_369600708.1">
    <property type="nucleotide sequence ID" value="NZ_CP154858.1"/>
</dbReference>
<dbReference type="Gene3D" id="1.10.1660.10">
    <property type="match status" value="1"/>
</dbReference>
<proteinExistence type="predicted"/>
<evidence type="ECO:0000313" key="1">
    <source>
        <dbReference type="EMBL" id="XDT71683.1"/>
    </source>
</evidence>